<feature type="transmembrane region" description="Helical" evidence="1">
    <location>
        <begin position="12"/>
        <end position="34"/>
    </location>
</feature>
<accession>A0ABQ6IAA7</accession>
<reference evidence="3" key="1">
    <citation type="journal article" date="2019" name="Int. J. Syst. Evol. Microbiol.">
        <title>The Global Catalogue of Microorganisms (GCM) 10K type strain sequencing project: providing services to taxonomists for standard genome sequencing and annotation.</title>
        <authorList>
            <consortium name="The Broad Institute Genomics Platform"/>
            <consortium name="The Broad Institute Genome Sequencing Center for Infectious Disease"/>
            <person name="Wu L."/>
            <person name="Ma J."/>
        </authorList>
    </citation>
    <scope>NUCLEOTIDE SEQUENCE [LARGE SCALE GENOMIC DNA]</scope>
    <source>
        <strain evidence="3">NBRC 112299</strain>
    </source>
</reference>
<evidence type="ECO:0000313" key="2">
    <source>
        <dbReference type="EMBL" id="GMA34186.1"/>
    </source>
</evidence>
<evidence type="ECO:0000256" key="1">
    <source>
        <dbReference type="SAM" id="Phobius"/>
    </source>
</evidence>
<keyword evidence="1" id="KW-0472">Membrane</keyword>
<feature type="transmembrane region" description="Helical" evidence="1">
    <location>
        <begin position="138"/>
        <end position="156"/>
    </location>
</feature>
<keyword evidence="3" id="KW-1185">Reference proteome</keyword>
<dbReference type="EMBL" id="BSUN01000001">
    <property type="protein sequence ID" value="GMA34186.1"/>
    <property type="molecule type" value="Genomic_DNA"/>
</dbReference>
<sequence>MAGVPGFITDLGWWALVPFLFCVVFLRTQATYWLGRWARTGAARLAKSPSEKFLARASRRLDGPMMARGEAILDRWGYVAIPLSFLTLGFQTVINATAGYVKMRWGLYTLVMLPGCALWTATYTIVGASIVHLWRRSPALAIGCVLAVLLVAWASTRVARIVRQRRSVDSAARIPQ</sequence>
<evidence type="ECO:0000313" key="3">
    <source>
        <dbReference type="Proteomes" id="UP001157125"/>
    </source>
</evidence>
<protein>
    <recommendedName>
        <fullName evidence="4">SNARE associated Golgi protein</fullName>
    </recommendedName>
</protein>
<feature type="transmembrane region" description="Helical" evidence="1">
    <location>
        <begin position="106"/>
        <end position="126"/>
    </location>
</feature>
<organism evidence="2 3">
    <name type="scientific">Demequina litorisediminis</name>
    <dbReference type="NCBI Taxonomy" id="1849022"/>
    <lineage>
        <taxon>Bacteria</taxon>
        <taxon>Bacillati</taxon>
        <taxon>Actinomycetota</taxon>
        <taxon>Actinomycetes</taxon>
        <taxon>Micrococcales</taxon>
        <taxon>Demequinaceae</taxon>
        <taxon>Demequina</taxon>
    </lineage>
</organism>
<evidence type="ECO:0008006" key="4">
    <source>
        <dbReference type="Google" id="ProtNLM"/>
    </source>
</evidence>
<dbReference type="Proteomes" id="UP001157125">
    <property type="component" value="Unassembled WGS sequence"/>
</dbReference>
<keyword evidence="1" id="KW-0812">Transmembrane</keyword>
<keyword evidence="1" id="KW-1133">Transmembrane helix</keyword>
<comment type="caution">
    <text evidence="2">The sequence shown here is derived from an EMBL/GenBank/DDBJ whole genome shotgun (WGS) entry which is preliminary data.</text>
</comment>
<gene>
    <name evidence="2" type="primary">yseH</name>
    <name evidence="2" type="ORF">GCM10025876_03900</name>
</gene>
<proteinExistence type="predicted"/>
<name>A0ABQ6IAA7_9MICO</name>